<dbReference type="GO" id="GO:0016787">
    <property type="term" value="F:hydrolase activity"/>
    <property type="evidence" value="ECO:0007669"/>
    <property type="project" value="UniProtKB-KW"/>
</dbReference>
<dbReference type="NCBIfam" id="NF001752">
    <property type="entry name" value="PRK00481.1-1"/>
    <property type="match status" value="1"/>
</dbReference>
<feature type="domain" description="Deacetylase sirtuin-type" evidence="4">
    <location>
        <begin position="1"/>
        <end position="248"/>
    </location>
</feature>
<dbReference type="Gene3D" id="3.40.50.1220">
    <property type="entry name" value="TPP-binding domain"/>
    <property type="match status" value="1"/>
</dbReference>
<dbReference type="EMBL" id="VSSQ01001386">
    <property type="protein sequence ID" value="MPM07881.1"/>
    <property type="molecule type" value="Genomic_DNA"/>
</dbReference>
<dbReference type="NCBIfam" id="NF001753">
    <property type="entry name" value="PRK00481.1-3"/>
    <property type="match status" value="1"/>
</dbReference>
<reference evidence="5" key="1">
    <citation type="submission" date="2019-08" db="EMBL/GenBank/DDBJ databases">
        <authorList>
            <person name="Kucharzyk K."/>
            <person name="Murdoch R.W."/>
            <person name="Higgins S."/>
            <person name="Loffler F."/>
        </authorList>
    </citation>
    <scope>NUCLEOTIDE SEQUENCE</scope>
</reference>
<evidence type="ECO:0000313" key="5">
    <source>
        <dbReference type="EMBL" id="MPM07881.1"/>
    </source>
</evidence>
<dbReference type="InterPro" id="IPR003000">
    <property type="entry name" value="Sirtuin"/>
</dbReference>
<comment type="caution">
    <text evidence="5">The sequence shown here is derived from an EMBL/GenBank/DDBJ whole genome shotgun (WGS) entry which is preliminary data.</text>
</comment>
<dbReference type="InterPro" id="IPR026590">
    <property type="entry name" value="Ssirtuin_cat_dom"/>
</dbReference>
<name>A0A644WWA1_9ZZZZ</name>
<dbReference type="EC" id="3.5.1.-" evidence="5"/>
<dbReference type="InterPro" id="IPR050134">
    <property type="entry name" value="NAD-dep_sirtuin_deacylases"/>
</dbReference>
<dbReference type="InterPro" id="IPR026591">
    <property type="entry name" value="Sirtuin_cat_small_dom_sf"/>
</dbReference>
<keyword evidence="3" id="KW-0520">NAD</keyword>
<gene>
    <name evidence="5" type="primary">cobB_12</name>
    <name evidence="5" type="ORF">SDC9_54190</name>
</gene>
<sequence>MENNIYKLTQIINESDNIVFFGGAGVSTESGIPDFRSSNGLFNEKLNITFTPEQLVSHSFYIRYPEEFFNFYKAKLIYPEARPNKAHIALAKLEEMGKLKAVITQNIDGLHQEAGSKNVFELHGSVLRNYCISCNAFYDEKFILESKEVPTCTKCGGRVKPDVVLYEEGLDDATIRGAIEAISKADTLIIGGTSLVVYPAAGLINYFRGKNLILINKSTTSADNKANLVIHDSIGKVLEEAVAQCKINN</sequence>
<dbReference type="PANTHER" id="PTHR11085">
    <property type="entry name" value="NAD-DEPENDENT PROTEIN DEACYLASE SIRTUIN-5, MITOCHONDRIAL-RELATED"/>
    <property type="match status" value="1"/>
</dbReference>
<keyword evidence="5" id="KW-0378">Hydrolase</keyword>
<keyword evidence="2" id="KW-0808">Transferase</keyword>
<dbReference type="SUPFAM" id="SSF52467">
    <property type="entry name" value="DHS-like NAD/FAD-binding domain"/>
    <property type="match status" value="1"/>
</dbReference>
<dbReference type="InterPro" id="IPR029035">
    <property type="entry name" value="DHS-like_NAD/FAD-binding_dom"/>
</dbReference>
<proteinExistence type="inferred from homology"/>
<dbReference type="GO" id="GO:0070403">
    <property type="term" value="F:NAD+ binding"/>
    <property type="evidence" value="ECO:0007669"/>
    <property type="project" value="InterPro"/>
</dbReference>
<dbReference type="PROSITE" id="PS50305">
    <property type="entry name" value="SIRTUIN"/>
    <property type="match status" value="1"/>
</dbReference>
<evidence type="ECO:0000256" key="2">
    <source>
        <dbReference type="ARBA" id="ARBA00022679"/>
    </source>
</evidence>
<evidence type="ECO:0000256" key="1">
    <source>
        <dbReference type="ARBA" id="ARBA00022490"/>
    </source>
</evidence>
<dbReference type="InterPro" id="IPR028628">
    <property type="entry name" value="Sirtuin_class_U"/>
</dbReference>
<keyword evidence="1" id="KW-0963">Cytoplasm</keyword>
<accession>A0A644WWA1</accession>
<evidence type="ECO:0000256" key="3">
    <source>
        <dbReference type="ARBA" id="ARBA00023027"/>
    </source>
</evidence>
<dbReference type="AlphaFoldDB" id="A0A644WWA1"/>
<dbReference type="Pfam" id="PF02146">
    <property type="entry name" value="SIR2"/>
    <property type="match status" value="1"/>
</dbReference>
<dbReference type="Gene3D" id="3.30.1600.10">
    <property type="entry name" value="SIR2/SIRT2 'Small Domain"/>
    <property type="match status" value="1"/>
</dbReference>
<dbReference type="PANTHER" id="PTHR11085:SF4">
    <property type="entry name" value="NAD-DEPENDENT PROTEIN DEACYLASE"/>
    <property type="match status" value="1"/>
</dbReference>
<protein>
    <submittedName>
        <fullName evidence="5">NAD-dependent protein deacetylase</fullName>
        <ecNumber evidence="5">3.5.1.-</ecNumber>
    </submittedName>
</protein>
<organism evidence="5">
    <name type="scientific">bioreactor metagenome</name>
    <dbReference type="NCBI Taxonomy" id="1076179"/>
    <lineage>
        <taxon>unclassified sequences</taxon>
        <taxon>metagenomes</taxon>
        <taxon>ecological metagenomes</taxon>
    </lineage>
</organism>
<dbReference type="GO" id="GO:0017136">
    <property type="term" value="F:histone deacetylase activity, NAD-dependent"/>
    <property type="evidence" value="ECO:0007669"/>
    <property type="project" value="TreeGrafter"/>
</dbReference>
<evidence type="ECO:0000259" key="4">
    <source>
        <dbReference type="PROSITE" id="PS50305"/>
    </source>
</evidence>
<dbReference type="HAMAP" id="MF_01968">
    <property type="entry name" value="Sirtuin_ClassU"/>
    <property type="match status" value="1"/>
</dbReference>